<name>A0A1H3ZYI7_BIZPA</name>
<dbReference type="AlphaFoldDB" id="A0A1H3ZYI7"/>
<gene>
    <name evidence="7" type="ORF">SAMN04487990_109113</name>
</gene>
<dbReference type="GO" id="GO:0005737">
    <property type="term" value="C:cytoplasm"/>
    <property type="evidence" value="ECO:0007669"/>
    <property type="project" value="TreeGrafter"/>
</dbReference>
<proteinExistence type="inferred from homology"/>
<dbReference type="PANTHER" id="PTHR13799">
    <property type="entry name" value="NGG1 INTERACTING FACTOR 3"/>
    <property type="match status" value="1"/>
</dbReference>
<dbReference type="SUPFAM" id="SSF102705">
    <property type="entry name" value="NIF3 (NGG1p interacting factor 3)-like"/>
    <property type="match status" value="1"/>
</dbReference>
<evidence type="ECO:0000256" key="5">
    <source>
        <dbReference type="PIRNR" id="PIRNR037489"/>
    </source>
</evidence>
<feature type="binding site" evidence="6">
    <location>
        <position position="65"/>
    </location>
    <ligand>
        <name>a divalent metal cation</name>
        <dbReference type="ChEBI" id="CHEBI:60240"/>
        <label>1</label>
    </ligand>
</feature>
<organism evidence="7 8">
    <name type="scientific">Bizionia paragorgiae</name>
    <dbReference type="NCBI Taxonomy" id="283786"/>
    <lineage>
        <taxon>Bacteria</taxon>
        <taxon>Pseudomonadati</taxon>
        <taxon>Bacteroidota</taxon>
        <taxon>Flavobacteriia</taxon>
        <taxon>Flavobacteriales</taxon>
        <taxon>Flavobacteriaceae</taxon>
        <taxon>Bizionia</taxon>
    </lineage>
</organism>
<reference evidence="7 8" key="1">
    <citation type="submission" date="2016-10" db="EMBL/GenBank/DDBJ databases">
        <authorList>
            <person name="de Groot N.N."/>
        </authorList>
    </citation>
    <scope>NUCLEOTIDE SEQUENCE [LARGE SCALE GENOMIC DNA]</scope>
    <source>
        <strain evidence="7 8">DSM 23842</strain>
    </source>
</reference>
<dbReference type="FunFam" id="3.40.1390.30:FF:000001">
    <property type="entry name" value="GTP cyclohydrolase 1 type 2"/>
    <property type="match status" value="1"/>
</dbReference>
<keyword evidence="8" id="KW-1185">Reference proteome</keyword>
<sequence length="364" mass="40203">MIIQDVVTLLQDYAPLAYAEEFDNVGLLVGDKNEKLTGVLVTLDTLETVVDEAIENNCNLIVSFHPIIFKGLKSLTGKSYVERTVLKAIQNNIAIYTIHTALDNHINGVNDIICDRLELKNKQILIPQQHTIKKLITYVPLKDADTLRTALFNAGAGCIGNYDECSFNLEGTGTFNGNPDSNPVIGERGVTHYEKETQISVTFSKHLESKIVSALFKSHPYEEVAYEITTLENTNQNIGIGMLGDLEEDMSELDFLAYLKTKMKTNTIRHSSLLGKPIKRVAVLGGSGAFAIGAAKAKGADIFITADLKYHDFFSAENQLILADIGHYESEQFTKNGLVAHLTKKISNFAIVLSNKNTNPVKYF</sequence>
<dbReference type="InterPro" id="IPR015867">
    <property type="entry name" value="N-reg_PII/ATP_PRibTrfase_C"/>
</dbReference>
<dbReference type="GO" id="GO:0046872">
    <property type="term" value="F:metal ion binding"/>
    <property type="evidence" value="ECO:0007669"/>
    <property type="project" value="UniProtKB-UniRule"/>
</dbReference>
<feature type="binding site" evidence="6">
    <location>
        <position position="331"/>
    </location>
    <ligand>
        <name>a divalent metal cation</name>
        <dbReference type="ChEBI" id="CHEBI:60240"/>
        <label>1</label>
    </ligand>
</feature>
<dbReference type="EMBL" id="FNQK01000009">
    <property type="protein sequence ID" value="SEA28352.1"/>
    <property type="molecule type" value="Genomic_DNA"/>
</dbReference>
<dbReference type="NCBIfam" id="TIGR00486">
    <property type="entry name" value="YbgI_SA1388"/>
    <property type="match status" value="1"/>
</dbReference>
<evidence type="ECO:0000256" key="6">
    <source>
        <dbReference type="PIRSR" id="PIRSR602678-1"/>
    </source>
</evidence>
<evidence type="ECO:0000256" key="1">
    <source>
        <dbReference type="ARBA" id="ARBA00006964"/>
    </source>
</evidence>
<dbReference type="OrthoDB" id="9792792at2"/>
<keyword evidence="4 5" id="KW-0479">Metal-binding</keyword>
<protein>
    <recommendedName>
        <fullName evidence="3 5">GTP cyclohydrolase 1 type 2 homolog</fullName>
    </recommendedName>
</protein>
<comment type="similarity">
    <text evidence="1 5">Belongs to the GTP cyclohydrolase I type 2/NIF3 family.</text>
</comment>
<dbReference type="PIRSF" id="PIRSF037489">
    <property type="entry name" value="UCP037489_NIF3_YqfO"/>
    <property type="match status" value="1"/>
</dbReference>
<dbReference type="Proteomes" id="UP000198846">
    <property type="component" value="Unassembled WGS sequence"/>
</dbReference>
<feature type="binding site" evidence="6">
    <location>
        <position position="103"/>
    </location>
    <ligand>
        <name>a divalent metal cation</name>
        <dbReference type="ChEBI" id="CHEBI:60240"/>
        <label>1</label>
    </ligand>
</feature>
<evidence type="ECO:0000256" key="2">
    <source>
        <dbReference type="ARBA" id="ARBA00011643"/>
    </source>
</evidence>
<accession>A0A1H3ZYI7</accession>
<feature type="binding site" evidence="6">
    <location>
        <position position="327"/>
    </location>
    <ligand>
        <name>a divalent metal cation</name>
        <dbReference type="ChEBI" id="CHEBI:60240"/>
        <label>1</label>
    </ligand>
</feature>
<dbReference type="InterPro" id="IPR017221">
    <property type="entry name" value="DUF34/NIF3_bac"/>
</dbReference>
<dbReference type="Gene3D" id="3.40.1390.30">
    <property type="entry name" value="NIF3 (NGG1p interacting factor 3)-like"/>
    <property type="match status" value="1"/>
</dbReference>
<comment type="subunit">
    <text evidence="2">Homohexamer.</text>
</comment>
<dbReference type="Gene3D" id="3.30.70.120">
    <property type="match status" value="1"/>
</dbReference>
<dbReference type="RefSeq" id="WP_092133974.1">
    <property type="nucleotide sequence ID" value="NZ_FNQK01000009.1"/>
</dbReference>
<dbReference type="InterPro" id="IPR002678">
    <property type="entry name" value="DUF34/NIF3"/>
</dbReference>
<dbReference type="PANTHER" id="PTHR13799:SF14">
    <property type="entry name" value="GTP CYCLOHYDROLASE 1 TYPE 2 HOMOLOG"/>
    <property type="match status" value="1"/>
</dbReference>
<dbReference type="STRING" id="283786.SAMN04487990_109113"/>
<dbReference type="InterPro" id="IPR036069">
    <property type="entry name" value="DUF34/NIF3_sf"/>
</dbReference>
<evidence type="ECO:0000313" key="7">
    <source>
        <dbReference type="EMBL" id="SEA28352.1"/>
    </source>
</evidence>
<dbReference type="Pfam" id="PF01784">
    <property type="entry name" value="DUF34_NIF3"/>
    <property type="match status" value="1"/>
</dbReference>
<evidence type="ECO:0000313" key="8">
    <source>
        <dbReference type="Proteomes" id="UP000198846"/>
    </source>
</evidence>
<evidence type="ECO:0000256" key="3">
    <source>
        <dbReference type="ARBA" id="ARBA00022112"/>
    </source>
</evidence>
<evidence type="ECO:0000256" key="4">
    <source>
        <dbReference type="ARBA" id="ARBA00022723"/>
    </source>
</evidence>